<evidence type="ECO:0000313" key="12">
    <source>
        <dbReference type="Proteomes" id="UP000403538"/>
    </source>
</evidence>
<evidence type="ECO:0000256" key="10">
    <source>
        <dbReference type="SAM" id="Phobius"/>
    </source>
</evidence>
<reference evidence="11 12" key="1">
    <citation type="submission" date="2019-05" db="EMBL/GenBank/DDBJ databases">
        <authorList>
            <consortium name="Pathogen Informatics"/>
        </authorList>
    </citation>
    <scope>NUCLEOTIDE SEQUENCE [LARGE SCALE GENOMIC DNA]</scope>
    <source>
        <strain evidence="11 12">NCTC11062</strain>
    </source>
</reference>
<keyword evidence="5" id="KW-0410">Iron transport</keyword>
<gene>
    <name evidence="11" type="primary">fatD</name>
    <name evidence="11" type="ORF">NCTC11062_01393</name>
</gene>
<keyword evidence="3" id="KW-0813">Transport</keyword>
<keyword evidence="6 10" id="KW-0812">Transmembrane</keyword>
<evidence type="ECO:0000256" key="6">
    <source>
        <dbReference type="ARBA" id="ARBA00022692"/>
    </source>
</evidence>
<feature type="transmembrane region" description="Helical" evidence="10">
    <location>
        <begin position="46"/>
        <end position="67"/>
    </location>
</feature>
<organism evidence="11 12">
    <name type="scientific">Streptococcus anginosus</name>
    <dbReference type="NCBI Taxonomy" id="1328"/>
    <lineage>
        <taxon>Bacteria</taxon>
        <taxon>Bacillati</taxon>
        <taxon>Bacillota</taxon>
        <taxon>Bacilli</taxon>
        <taxon>Lactobacillales</taxon>
        <taxon>Streptococcaceae</taxon>
        <taxon>Streptococcus</taxon>
        <taxon>Streptococcus anginosus group</taxon>
    </lineage>
</organism>
<dbReference type="InterPro" id="IPR037294">
    <property type="entry name" value="ABC_BtuC-like"/>
</dbReference>
<dbReference type="RefSeq" id="WP_143876655.1">
    <property type="nucleotide sequence ID" value="NZ_CABEID010000001.1"/>
</dbReference>
<proteinExistence type="inferred from homology"/>
<evidence type="ECO:0000256" key="4">
    <source>
        <dbReference type="ARBA" id="ARBA00022475"/>
    </source>
</evidence>
<feature type="transmembrane region" description="Helical" evidence="10">
    <location>
        <begin position="294"/>
        <end position="312"/>
    </location>
</feature>
<dbReference type="GO" id="GO:0033214">
    <property type="term" value="P:siderophore-iron import into cell"/>
    <property type="evidence" value="ECO:0007669"/>
    <property type="project" value="TreeGrafter"/>
</dbReference>
<evidence type="ECO:0000256" key="3">
    <source>
        <dbReference type="ARBA" id="ARBA00022448"/>
    </source>
</evidence>
<keyword evidence="5" id="KW-0406">Ion transport</keyword>
<dbReference type="EMBL" id="CABEID010000001">
    <property type="protein sequence ID" value="VTS40718.1"/>
    <property type="molecule type" value="Genomic_DNA"/>
</dbReference>
<dbReference type="CDD" id="cd06550">
    <property type="entry name" value="TM_ABC_iron-siderophores_like"/>
    <property type="match status" value="1"/>
</dbReference>
<keyword evidence="7 10" id="KW-1133">Transmembrane helix</keyword>
<dbReference type="Pfam" id="PF01032">
    <property type="entry name" value="FecCD"/>
    <property type="match status" value="1"/>
</dbReference>
<evidence type="ECO:0000256" key="7">
    <source>
        <dbReference type="ARBA" id="ARBA00022989"/>
    </source>
</evidence>
<feature type="transmembrane region" description="Helical" evidence="10">
    <location>
        <begin position="224"/>
        <end position="246"/>
    </location>
</feature>
<dbReference type="PANTHER" id="PTHR30472">
    <property type="entry name" value="FERRIC ENTEROBACTIN TRANSPORT SYSTEM PERMEASE PROTEIN"/>
    <property type="match status" value="1"/>
</dbReference>
<protein>
    <submittedName>
        <fullName evidence="11">Putative iron compound ABC transporter permease protein</fullName>
    </submittedName>
</protein>
<evidence type="ECO:0000256" key="5">
    <source>
        <dbReference type="ARBA" id="ARBA00022496"/>
    </source>
</evidence>
<dbReference type="FunFam" id="1.10.3470.10:FF:000004">
    <property type="entry name" value="Iron compound ABC transporter, permease"/>
    <property type="match status" value="1"/>
</dbReference>
<dbReference type="Proteomes" id="UP000403538">
    <property type="component" value="Unassembled WGS sequence"/>
</dbReference>
<keyword evidence="9 10" id="KW-0472">Membrane</keyword>
<sequence>MKQTKFLGILCLALVMISITVGSSHFSWWQLLYGDKQTGLLFWESRLPRTISILLAGSSMSIAGLLMQTVTQNHFAAPSTVGTVEAAKFGMLLSLFFFPSATLAQKMLFAFVSAIFFTIIFIRFIRKFSFFKEKWLLPLVGIIYSGVISAAGEIIAYRFDLVQSMTSWTQGSFSMIQKHQYEWLFLSLIILIAVWKLSATFTIMNLGEDASHNLGISFYQMEGMTLFLIALTTSVTMITVGSLPFIGVIVPNIIRKFYGDHITRIKGLTALTGACLILACDIVARLVIRPYEVSVSLILGILGSLAFVYLLWRGAAHE</sequence>
<keyword evidence="8" id="KW-0408">Iron</keyword>
<feature type="transmembrane region" description="Helical" evidence="10">
    <location>
        <begin position="107"/>
        <end position="125"/>
    </location>
</feature>
<evidence type="ECO:0000256" key="1">
    <source>
        <dbReference type="ARBA" id="ARBA00004651"/>
    </source>
</evidence>
<dbReference type="Gene3D" id="1.10.3470.10">
    <property type="entry name" value="ABC transporter involved in vitamin B12 uptake, BtuC"/>
    <property type="match status" value="1"/>
</dbReference>
<evidence type="ECO:0000313" key="11">
    <source>
        <dbReference type="EMBL" id="VTS40718.1"/>
    </source>
</evidence>
<evidence type="ECO:0000256" key="9">
    <source>
        <dbReference type="ARBA" id="ARBA00023136"/>
    </source>
</evidence>
<keyword evidence="4" id="KW-1003">Cell membrane</keyword>
<feature type="transmembrane region" description="Helical" evidence="10">
    <location>
        <begin position="267"/>
        <end position="288"/>
    </location>
</feature>
<feature type="transmembrane region" description="Helical" evidence="10">
    <location>
        <begin position="183"/>
        <end position="204"/>
    </location>
</feature>
<evidence type="ECO:0000256" key="2">
    <source>
        <dbReference type="ARBA" id="ARBA00007935"/>
    </source>
</evidence>
<evidence type="ECO:0000256" key="8">
    <source>
        <dbReference type="ARBA" id="ARBA00023004"/>
    </source>
</evidence>
<name>A0A4U9ZJR6_STRAP</name>
<accession>A0A4U9ZJR6</accession>
<dbReference type="GO" id="GO:0022857">
    <property type="term" value="F:transmembrane transporter activity"/>
    <property type="evidence" value="ECO:0007669"/>
    <property type="project" value="InterPro"/>
</dbReference>
<dbReference type="InterPro" id="IPR000522">
    <property type="entry name" value="ABC_transptr_permease_BtuC"/>
</dbReference>
<comment type="similarity">
    <text evidence="2">Belongs to the binding-protein-dependent transport system permease family. FecCD subfamily.</text>
</comment>
<comment type="subcellular location">
    <subcellularLocation>
        <location evidence="1">Cell membrane</location>
        <topology evidence="1">Multi-pass membrane protein</topology>
    </subcellularLocation>
</comment>
<dbReference type="PANTHER" id="PTHR30472:SF27">
    <property type="entry name" value="PETROBACTIN IMPORT SYSTEM PERMEASE PROTEIN YCLN"/>
    <property type="match status" value="1"/>
</dbReference>
<dbReference type="GO" id="GO:0005886">
    <property type="term" value="C:plasma membrane"/>
    <property type="evidence" value="ECO:0007669"/>
    <property type="project" value="UniProtKB-SubCell"/>
</dbReference>
<dbReference type="AlphaFoldDB" id="A0A4U9ZJR6"/>
<dbReference type="SUPFAM" id="SSF81345">
    <property type="entry name" value="ABC transporter involved in vitamin B12 uptake, BtuC"/>
    <property type="match status" value="1"/>
</dbReference>